<organism evidence="1">
    <name type="scientific">Arundo donax</name>
    <name type="common">Giant reed</name>
    <name type="synonym">Donax arundinaceus</name>
    <dbReference type="NCBI Taxonomy" id="35708"/>
    <lineage>
        <taxon>Eukaryota</taxon>
        <taxon>Viridiplantae</taxon>
        <taxon>Streptophyta</taxon>
        <taxon>Embryophyta</taxon>
        <taxon>Tracheophyta</taxon>
        <taxon>Spermatophyta</taxon>
        <taxon>Magnoliopsida</taxon>
        <taxon>Liliopsida</taxon>
        <taxon>Poales</taxon>
        <taxon>Poaceae</taxon>
        <taxon>PACMAD clade</taxon>
        <taxon>Arundinoideae</taxon>
        <taxon>Arundineae</taxon>
        <taxon>Arundo</taxon>
    </lineage>
</organism>
<dbReference type="EMBL" id="GBRH01167344">
    <property type="protein sequence ID" value="JAE30552.1"/>
    <property type="molecule type" value="Transcribed_RNA"/>
</dbReference>
<name>A0A0A9H194_ARUDO</name>
<reference evidence="1" key="2">
    <citation type="journal article" date="2015" name="Data Brief">
        <title>Shoot transcriptome of the giant reed, Arundo donax.</title>
        <authorList>
            <person name="Barrero R.A."/>
            <person name="Guerrero F.D."/>
            <person name="Moolhuijzen P."/>
            <person name="Goolsby J.A."/>
            <person name="Tidwell J."/>
            <person name="Bellgard S.E."/>
            <person name="Bellgard M.I."/>
        </authorList>
    </citation>
    <scope>NUCLEOTIDE SEQUENCE</scope>
    <source>
        <tissue evidence="1">Shoot tissue taken approximately 20 cm above the soil surface</tissue>
    </source>
</reference>
<evidence type="ECO:0000313" key="1">
    <source>
        <dbReference type="EMBL" id="JAE30552.1"/>
    </source>
</evidence>
<sequence>MYGRGVLLHCSTTVPLFITVRMYGCTDQLLLPIHHCSRISAVHLLLYCSQYCSLVSYCCDVRHCSRTICVIRF</sequence>
<dbReference type="AlphaFoldDB" id="A0A0A9H194"/>
<accession>A0A0A9H194</accession>
<reference evidence="1" key="1">
    <citation type="submission" date="2014-09" db="EMBL/GenBank/DDBJ databases">
        <authorList>
            <person name="Magalhaes I.L.F."/>
            <person name="Oliveira U."/>
            <person name="Santos F.R."/>
            <person name="Vidigal T.H.D.A."/>
            <person name="Brescovit A.D."/>
            <person name="Santos A.J."/>
        </authorList>
    </citation>
    <scope>NUCLEOTIDE SEQUENCE</scope>
    <source>
        <tissue evidence="1">Shoot tissue taken approximately 20 cm above the soil surface</tissue>
    </source>
</reference>
<protein>
    <submittedName>
        <fullName evidence="1">Uncharacterized protein</fullName>
    </submittedName>
</protein>
<proteinExistence type="predicted"/>